<keyword evidence="3" id="KW-1185">Reference proteome</keyword>
<evidence type="ECO:0000313" key="3">
    <source>
        <dbReference type="Proteomes" id="UP001595637"/>
    </source>
</evidence>
<accession>A0ABV7N4B9</accession>
<dbReference type="Gene3D" id="3.40.50.300">
    <property type="entry name" value="P-loop containing nucleotide triphosphate hydrolases"/>
    <property type="match status" value="1"/>
</dbReference>
<evidence type="ECO:0000259" key="1">
    <source>
        <dbReference type="PROSITE" id="PS50930"/>
    </source>
</evidence>
<name>A0ABV7N4B9_9STAP</name>
<dbReference type="Pfam" id="PF04397">
    <property type="entry name" value="LytTR"/>
    <property type="match status" value="1"/>
</dbReference>
<dbReference type="GO" id="GO:0003677">
    <property type="term" value="F:DNA binding"/>
    <property type="evidence" value="ECO:0007669"/>
    <property type="project" value="UniProtKB-KW"/>
</dbReference>
<dbReference type="SMART" id="SM00850">
    <property type="entry name" value="LytTR"/>
    <property type="match status" value="1"/>
</dbReference>
<dbReference type="PANTHER" id="PTHR37299">
    <property type="entry name" value="TRANSCRIPTIONAL REGULATOR-RELATED"/>
    <property type="match status" value="1"/>
</dbReference>
<dbReference type="PROSITE" id="PS50930">
    <property type="entry name" value="HTH_LYTTR"/>
    <property type="match status" value="1"/>
</dbReference>
<proteinExistence type="predicted"/>
<evidence type="ECO:0000313" key="2">
    <source>
        <dbReference type="EMBL" id="MFC3387313.1"/>
    </source>
</evidence>
<gene>
    <name evidence="2" type="ORF">ACFOEO_01675</name>
</gene>
<keyword evidence="2" id="KW-0238">DNA-binding</keyword>
<dbReference type="EMBL" id="JBHRVQ010000001">
    <property type="protein sequence ID" value="MFC3387313.1"/>
    <property type="molecule type" value="Genomic_DNA"/>
</dbReference>
<dbReference type="SUPFAM" id="SSF52540">
    <property type="entry name" value="P-loop containing nucleoside triphosphate hydrolases"/>
    <property type="match status" value="1"/>
</dbReference>
<dbReference type="RefSeq" id="WP_380651012.1">
    <property type="nucleotide sequence ID" value="NZ_JBHRVQ010000001.1"/>
</dbReference>
<dbReference type="Proteomes" id="UP001595637">
    <property type="component" value="Unassembled WGS sequence"/>
</dbReference>
<reference evidence="3" key="1">
    <citation type="journal article" date="2019" name="Int. J. Syst. Evol. Microbiol.">
        <title>The Global Catalogue of Microorganisms (GCM) 10K type strain sequencing project: providing services to taxonomists for standard genome sequencing and annotation.</title>
        <authorList>
            <consortium name="The Broad Institute Genomics Platform"/>
            <consortium name="The Broad Institute Genome Sequencing Center for Infectious Disease"/>
            <person name="Wu L."/>
            <person name="Ma J."/>
        </authorList>
    </citation>
    <scope>NUCLEOTIDE SEQUENCE [LARGE SCALE GENOMIC DNA]</scope>
    <source>
        <strain evidence="3">CCM 7756</strain>
    </source>
</reference>
<comment type="caution">
    <text evidence="2">The sequence shown here is derived from an EMBL/GenBank/DDBJ whole genome shotgun (WGS) entry which is preliminary data.</text>
</comment>
<dbReference type="PANTHER" id="PTHR37299:SF1">
    <property type="entry name" value="STAGE 0 SPORULATION PROTEIN A HOMOLOG"/>
    <property type="match status" value="1"/>
</dbReference>
<dbReference type="InterPro" id="IPR012046">
    <property type="entry name" value="LytTR_ABC"/>
</dbReference>
<dbReference type="InterPro" id="IPR046947">
    <property type="entry name" value="LytR-like"/>
</dbReference>
<dbReference type="InterPro" id="IPR007492">
    <property type="entry name" value="LytTR_DNA-bd_dom"/>
</dbReference>
<dbReference type="InterPro" id="IPR027417">
    <property type="entry name" value="P-loop_NTPase"/>
</dbReference>
<dbReference type="PIRSF" id="PIRSF036612">
    <property type="entry name" value="ABC_ATP_LytTR"/>
    <property type="match status" value="1"/>
</dbReference>
<dbReference type="Gene3D" id="2.40.50.1020">
    <property type="entry name" value="LytTr DNA-binding domain"/>
    <property type="match status" value="1"/>
</dbReference>
<protein>
    <submittedName>
        <fullName evidence="2">LytTR family transcriptional regulator DNA-binding domain-containing protein</fullName>
    </submittedName>
</protein>
<organism evidence="2 3">
    <name type="scientific">Salinicoccus sesuvii</name>
    <dbReference type="NCBI Taxonomy" id="868281"/>
    <lineage>
        <taxon>Bacteria</taxon>
        <taxon>Bacillati</taxon>
        <taxon>Bacillota</taxon>
        <taxon>Bacilli</taxon>
        <taxon>Bacillales</taxon>
        <taxon>Staphylococcaceae</taxon>
        <taxon>Salinicoccus</taxon>
    </lineage>
</organism>
<sequence length="303" mass="35605">MKEIKVSEVIGEKSDQYIRFGEEDLTVIQMPIEYLQKITELTEHSSTIFHLESSTQNYVRLTVREHLKFFNKWYGSKMDIDSILKQFNLESFQKMRLRKCSDEIAQRMAYVQAMMSNQKLVLAVNPLYGATIENIHIFHRVIEQMKQMGKSIMVITHSTEDALVISQNISKLNNQGLKTLETEEPTVQPHSAFNRIKAKMEDKTVFVDLEDIEYMESNEGKVYINISREKFAIEGNMTETENRLRDYGFYRCHRSYIVNLKKVKEIINWSKNTYSIVIDNPDKTKIPLSRAKYNEIQELLILH</sequence>
<feature type="domain" description="HTH LytTR-type" evidence="1">
    <location>
        <begin position="196"/>
        <end position="302"/>
    </location>
</feature>